<keyword evidence="3" id="KW-1185">Reference proteome</keyword>
<evidence type="ECO:0000256" key="1">
    <source>
        <dbReference type="SAM" id="SignalP"/>
    </source>
</evidence>
<keyword evidence="1" id="KW-0732">Signal</keyword>
<dbReference type="Proteomes" id="UP000244162">
    <property type="component" value="Unassembled WGS sequence"/>
</dbReference>
<name>A0A2T5FV09_9SPHN</name>
<feature type="signal peptide" evidence="1">
    <location>
        <begin position="1"/>
        <end position="23"/>
    </location>
</feature>
<evidence type="ECO:0000313" key="2">
    <source>
        <dbReference type="EMBL" id="PTQ08562.1"/>
    </source>
</evidence>
<organism evidence="2 3">
    <name type="scientific">Sphingomonas oleivorans</name>
    <dbReference type="NCBI Taxonomy" id="1735121"/>
    <lineage>
        <taxon>Bacteria</taxon>
        <taxon>Pseudomonadati</taxon>
        <taxon>Pseudomonadota</taxon>
        <taxon>Alphaproteobacteria</taxon>
        <taxon>Sphingomonadales</taxon>
        <taxon>Sphingomonadaceae</taxon>
        <taxon>Sphingomonas</taxon>
    </lineage>
</organism>
<accession>A0A2T5FV09</accession>
<evidence type="ECO:0000313" key="3">
    <source>
        <dbReference type="Proteomes" id="UP000244162"/>
    </source>
</evidence>
<dbReference type="OrthoDB" id="7508530at2"/>
<protein>
    <recommendedName>
        <fullName evidence="4">PRC-barrel domain-containing protein</fullName>
    </recommendedName>
</protein>
<sequence length="177" mass="17137">MKRFKAIVAGMAAMAAFAAPAFAQSANVTVGASVKDTSGGAVGTIEKVEGNLATLSTGNSKVNLPLTSFGGGPDGLVIAMTKAEVDAAASGAQAKAQADTAAAIAEGAAVNDKTGAPLGTIEKVEGEFATVATSTAKVRLPKTAFAKGPSGLMIGLSAAELDAATKAAGNGGQTARN</sequence>
<evidence type="ECO:0008006" key="4">
    <source>
        <dbReference type="Google" id="ProtNLM"/>
    </source>
</evidence>
<reference evidence="2 3" key="1">
    <citation type="submission" date="2017-09" db="EMBL/GenBank/DDBJ databases">
        <title>Sphingomonas panjinensis sp.nov., isolated from oil-contaminated soil.</title>
        <authorList>
            <person name="Wang L."/>
            <person name="Chen L."/>
        </authorList>
    </citation>
    <scope>NUCLEOTIDE SEQUENCE [LARGE SCALE GENOMIC DNA]</scope>
    <source>
        <strain evidence="2 3">FW-11</strain>
    </source>
</reference>
<comment type="caution">
    <text evidence="2">The sequence shown here is derived from an EMBL/GenBank/DDBJ whole genome shotgun (WGS) entry which is preliminary data.</text>
</comment>
<dbReference type="AlphaFoldDB" id="A0A2T5FV09"/>
<gene>
    <name evidence="2" type="ORF">CLG96_15315</name>
</gene>
<dbReference type="EMBL" id="NWBU01000015">
    <property type="protein sequence ID" value="PTQ08562.1"/>
    <property type="molecule type" value="Genomic_DNA"/>
</dbReference>
<dbReference type="RefSeq" id="WP_107969162.1">
    <property type="nucleotide sequence ID" value="NZ_NWBU01000015.1"/>
</dbReference>
<proteinExistence type="predicted"/>
<feature type="chain" id="PRO_5015536512" description="PRC-barrel domain-containing protein" evidence="1">
    <location>
        <begin position="24"/>
        <end position="177"/>
    </location>
</feature>